<dbReference type="Proteomes" id="UP000824089">
    <property type="component" value="Unassembled WGS sequence"/>
</dbReference>
<feature type="non-terminal residue" evidence="1">
    <location>
        <position position="1"/>
    </location>
</feature>
<name>A0A9D1LBK4_9CLOT</name>
<gene>
    <name evidence="1" type="ORF">IAD50_08910</name>
</gene>
<comment type="caution">
    <text evidence="1">The sequence shown here is derived from an EMBL/GenBank/DDBJ whole genome shotgun (WGS) entry which is preliminary data.</text>
</comment>
<evidence type="ECO:0000313" key="2">
    <source>
        <dbReference type="Proteomes" id="UP000824089"/>
    </source>
</evidence>
<proteinExistence type="predicted"/>
<organism evidence="1 2">
    <name type="scientific">Candidatus Egerieisoma faecipullorum</name>
    <dbReference type="NCBI Taxonomy" id="2840963"/>
    <lineage>
        <taxon>Bacteria</taxon>
        <taxon>Bacillati</taxon>
        <taxon>Bacillota</taxon>
        <taxon>Clostridia</taxon>
        <taxon>Eubacteriales</taxon>
        <taxon>Clostridiaceae</taxon>
        <taxon>Clostridiaceae incertae sedis</taxon>
        <taxon>Candidatus Egerieisoma</taxon>
    </lineage>
</organism>
<sequence length="53" mass="6420">QELQDGAWKEYVFQYEDFDGYQILYNEDGTYSYVFIVEMDDEGTSRTFRVTEK</sequence>
<reference evidence="1" key="2">
    <citation type="journal article" date="2021" name="PeerJ">
        <title>Extensive microbial diversity within the chicken gut microbiome revealed by metagenomics and culture.</title>
        <authorList>
            <person name="Gilroy R."/>
            <person name="Ravi A."/>
            <person name="Getino M."/>
            <person name="Pursley I."/>
            <person name="Horton D.L."/>
            <person name="Alikhan N.F."/>
            <person name="Baker D."/>
            <person name="Gharbi K."/>
            <person name="Hall N."/>
            <person name="Watson M."/>
            <person name="Adriaenssens E.M."/>
            <person name="Foster-Nyarko E."/>
            <person name="Jarju S."/>
            <person name="Secka A."/>
            <person name="Antonio M."/>
            <person name="Oren A."/>
            <person name="Chaudhuri R.R."/>
            <person name="La Ragione R."/>
            <person name="Hildebrand F."/>
            <person name="Pallen M.J."/>
        </authorList>
    </citation>
    <scope>NUCLEOTIDE SEQUENCE</scope>
    <source>
        <strain evidence="1">CHK195-4489</strain>
    </source>
</reference>
<evidence type="ECO:0000313" key="1">
    <source>
        <dbReference type="EMBL" id="HIU30397.1"/>
    </source>
</evidence>
<accession>A0A9D1LBK4</accession>
<reference evidence="1" key="1">
    <citation type="submission" date="2020-10" db="EMBL/GenBank/DDBJ databases">
        <authorList>
            <person name="Gilroy R."/>
        </authorList>
    </citation>
    <scope>NUCLEOTIDE SEQUENCE</scope>
    <source>
        <strain evidence="1">CHK195-4489</strain>
    </source>
</reference>
<protein>
    <submittedName>
        <fullName evidence="1">Uncharacterized protein</fullName>
    </submittedName>
</protein>
<dbReference type="AlphaFoldDB" id="A0A9D1LBK4"/>
<dbReference type="EMBL" id="DVMM01000197">
    <property type="protein sequence ID" value="HIU30397.1"/>
    <property type="molecule type" value="Genomic_DNA"/>
</dbReference>